<sequence length="250" mass="27713">MCSRKNEVGEIWLYVPHGTVKLTIKHPRWGVLRDYRFPAALESRLTYELVIASPPEKVQEKPYPEVLKRPFRGLKNTSLDCSLCPVSGGKLRGGKPAYFLLATLGLHEGEVANGLRFGIMKRHGGWLHVQSNFRFLSTSGKCNKAGELFSGEPTPYYKSSVSRALNTVTAGGIHRVIGLLHVYEGIGYGEQRVVWETLEGVKLQNTDYSVKGFAGEVGVLMELCRVAVSFGVLTIQGKYWEPLLGVGINF</sequence>
<organism evidence="1 2">
    <name type="scientific">Butyricimonas virosa</name>
    <dbReference type="NCBI Taxonomy" id="544645"/>
    <lineage>
        <taxon>Bacteria</taxon>
        <taxon>Pseudomonadati</taxon>
        <taxon>Bacteroidota</taxon>
        <taxon>Bacteroidia</taxon>
        <taxon>Bacteroidales</taxon>
        <taxon>Odoribacteraceae</taxon>
        <taxon>Butyricimonas</taxon>
    </lineage>
</organism>
<comment type="caution">
    <text evidence="1">The sequence shown here is derived from an EMBL/GenBank/DDBJ whole genome shotgun (WGS) entry which is preliminary data.</text>
</comment>
<dbReference type="Proteomes" id="UP000286063">
    <property type="component" value="Unassembled WGS sequence"/>
</dbReference>
<gene>
    <name evidence="1" type="ORF">DXA50_02210</name>
</gene>
<dbReference type="RefSeq" id="WP_117721252.1">
    <property type="nucleotide sequence ID" value="NZ_CAUGOG010000005.1"/>
</dbReference>
<dbReference type="OrthoDB" id="1059077at2"/>
<reference evidence="1 2" key="1">
    <citation type="submission" date="2018-08" db="EMBL/GenBank/DDBJ databases">
        <title>A genome reference for cultivated species of the human gut microbiota.</title>
        <authorList>
            <person name="Zou Y."/>
            <person name="Xue W."/>
            <person name="Luo G."/>
        </authorList>
    </citation>
    <scope>NUCLEOTIDE SEQUENCE [LARGE SCALE GENOMIC DNA]</scope>
    <source>
        <strain evidence="1 2">OF02-7</strain>
    </source>
</reference>
<evidence type="ECO:0000313" key="2">
    <source>
        <dbReference type="Proteomes" id="UP000286063"/>
    </source>
</evidence>
<dbReference type="EMBL" id="QSCR01000002">
    <property type="protein sequence ID" value="RGY20896.1"/>
    <property type="molecule type" value="Genomic_DNA"/>
</dbReference>
<proteinExistence type="predicted"/>
<name>A0A413IT24_9BACT</name>
<evidence type="ECO:0000313" key="1">
    <source>
        <dbReference type="EMBL" id="RGY20896.1"/>
    </source>
</evidence>
<dbReference type="AlphaFoldDB" id="A0A413IT24"/>
<accession>A0A413IT24</accession>
<protein>
    <submittedName>
        <fullName evidence="1">Uncharacterized protein</fullName>
    </submittedName>
</protein>